<gene>
    <name evidence="1" type="ORF">SVIM_LOCUS311212</name>
</gene>
<proteinExistence type="predicted"/>
<sequence>MKLRKSHTQLMFLGIQSRGEKPSLGFNTYDMANITTSYSRYKEEYDGLITRNNREEIGSFSIYNYSTLNQYGVALIREDRLSADIQSC</sequence>
<dbReference type="AlphaFoldDB" id="A0A6N2M398"/>
<name>A0A6N2M398_SALVM</name>
<protein>
    <submittedName>
        <fullName evidence="1">Uncharacterized protein</fullName>
    </submittedName>
</protein>
<reference evidence="1" key="1">
    <citation type="submission" date="2019-03" db="EMBL/GenBank/DDBJ databases">
        <authorList>
            <person name="Mank J."/>
            <person name="Almeida P."/>
        </authorList>
    </citation>
    <scope>NUCLEOTIDE SEQUENCE</scope>
    <source>
        <strain evidence="1">78183</strain>
    </source>
</reference>
<accession>A0A6N2M398</accession>
<organism evidence="1">
    <name type="scientific">Salix viminalis</name>
    <name type="common">Common osier</name>
    <name type="synonym">Basket willow</name>
    <dbReference type="NCBI Taxonomy" id="40686"/>
    <lineage>
        <taxon>Eukaryota</taxon>
        <taxon>Viridiplantae</taxon>
        <taxon>Streptophyta</taxon>
        <taxon>Embryophyta</taxon>
        <taxon>Tracheophyta</taxon>
        <taxon>Spermatophyta</taxon>
        <taxon>Magnoliopsida</taxon>
        <taxon>eudicotyledons</taxon>
        <taxon>Gunneridae</taxon>
        <taxon>Pentapetalae</taxon>
        <taxon>rosids</taxon>
        <taxon>fabids</taxon>
        <taxon>Malpighiales</taxon>
        <taxon>Salicaceae</taxon>
        <taxon>Saliceae</taxon>
        <taxon>Salix</taxon>
    </lineage>
</organism>
<dbReference type="EMBL" id="CAADRP010001685">
    <property type="protein sequence ID" value="VFU47991.1"/>
    <property type="molecule type" value="Genomic_DNA"/>
</dbReference>
<evidence type="ECO:0000313" key="1">
    <source>
        <dbReference type="EMBL" id="VFU47991.1"/>
    </source>
</evidence>